<reference evidence="4 5" key="1">
    <citation type="submission" date="2017-09" db="EMBL/GenBank/DDBJ databases">
        <title>Depth-based differentiation of microbial function through sediment-hosted aquifers and enrichment of novel symbionts in the deep terrestrial subsurface.</title>
        <authorList>
            <person name="Probst A.J."/>
            <person name="Ladd B."/>
            <person name="Jarett J.K."/>
            <person name="Geller-Mcgrath D.E."/>
            <person name="Sieber C.M."/>
            <person name="Emerson J.B."/>
            <person name="Anantharaman K."/>
            <person name="Thomas B.C."/>
            <person name="Malmstrom R."/>
            <person name="Stieglmeier M."/>
            <person name="Klingl A."/>
            <person name="Woyke T."/>
            <person name="Ryan C.M."/>
            <person name="Banfield J.F."/>
        </authorList>
    </citation>
    <scope>NUCLEOTIDE SEQUENCE [LARGE SCALE GENOMIC DNA]</scope>
    <source>
        <strain evidence="4">CG23_combo_of_CG06-09_8_20_14_all_40_14</strain>
    </source>
</reference>
<feature type="short sequence motif" description="Histidine triad motif" evidence="2">
    <location>
        <begin position="104"/>
        <end position="108"/>
    </location>
</feature>
<protein>
    <submittedName>
        <fullName evidence="4">Histidine triad nucleotide-binding protein</fullName>
    </submittedName>
</protein>
<evidence type="ECO:0000259" key="3">
    <source>
        <dbReference type="PROSITE" id="PS51084"/>
    </source>
</evidence>
<dbReference type="AlphaFoldDB" id="A0A2G9XCL7"/>
<dbReference type="PRINTS" id="PR00332">
    <property type="entry name" value="HISTRIAD"/>
</dbReference>
<dbReference type="GO" id="GO:0009117">
    <property type="term" value="P:nucleotide metabolic process"/>
    <property type="evidence" value="ECO:0007669"/>
    <property type="project" value="TreeGrafter"/>
</dbReference>
<feature type="active site" description="Tele-AMP-histidine intermediate" evidence="1">
    <location>
        <position position="108"/>
    </location>
</feature>
<dbReference type="EMBL" id="PCQY01000011">
    <property type="protein sequence ID" value="PIP04738.1"/>
    <property type="molecule type" value="Genomic_DNA"/>
</dbReference>
<dbReference type="SUPFAM" id="SSF54197">
    <property type="entry name" value="HIT-like"/>
    <property type="match status" value="1"/>
</dbReference>
<evidence type="ECO:0000256" key="2">
    <source>
        <dbReference type="PROSITE-ProRule" id="PRU00464"/>
    </source>
</evidence>
<dbReference type="Proteomes" id="UP000231388">
    <property type="component" value="Unassembled WGS sequence"/>
</dbReference>
<comment type="caution">
    <text evidence="4">The sequence shown here is derived from an EMBL/GenBank/DDBJ whole genome shotgun (WGS) entry which is preliminary data.</text>
</comment>
<dbReference type="PROSITE" id="PS51084">
    <property type="entry name" value="HIT_2"/>
    <property type="match status" value="1"/>
</dbReference>
<dbReference type="GO" id="GO:0003824">
    <property type="term" value="F:catalytic activity"/>
    <property type="evidence" value="ECO:0007669"/>
    <property type="project" value="InterPro"/>
</dbReference>
<evidence type="ECO:0000256" key="1">
    <source>
        <dbReference type="PIRSR" id="PIRSR601310-1"/>
    </source>
</evidence>
<dbReference type="Gene3D" id="3.30.428.10">
    <property type="entry name" value="HIT-like"/>
    <property type="match status" value="1"/>
</dbReference>
<proteinExistence type="predicted"/>
<organism evidence="4 5">
    <name type="scientific">candidate division WWE3 bacterium CG23_combo_of_CG06-09_8_20_14_all_40_14</name>
    <dbReference type="NCBI Taxonomy" id="1975095"/>
    <lineage>
        <taxon>Bacteria</taxon>
        <taxon>Katanobacteria</taxon>
    </lineage>
</organism>
<dbReference type="PANTHER" id="PTHR46648:SF1">
    <property type="entry name" value="ADENOSINE 5'-MONOPHOSPHORAMIDASE HNT1"/>
    <property type="match status" value="1"/>
</dbReference>
<evidence type="ECO:0000313" key="5">
    <source>
        <dbReference type="Proteomes" id="UP000231388"/>
    </source>
</evidence>
<sequence length="120" mass="13623">MSKQECKYDENCLFCKIVKGAEPCKKVLETKDFLVIHNKYPKAPIHLLVLDKSHNEKKETISGEISGYWDKMIKAAFEAIVALGLDKTGYKIENNGAGYNHFEHEHLHVFGGITESKVKN</sequence>
<dbReference type="InterPro" id="IPR011146">
    <property type="entry name" value="HIT-like"/>
</dbReference>
<dbReference type="Pfam" id="PF11969">
    <property type="entry name" value="DcpS_C"/>
    <property type="match status" value="1"/>
</dbReference>
<gene>
    <name evidence="4" type="ORF">COX53_00840</name>
</gene>
<feature type="domain" description="HIT" evidence="3">
    <location>
        <begin position="13"/>
        <end position="120"/>
    </location>
</feature>
<evidence type="ECO:0000313" key="4">
    <source>
        <dbReference type="EMBL" id="PIP04738.1"/>
    </source>
</evidence>
<dbReference type="PANTHER" id="PTHR46648">
    <property type="entry name" value="HIT FAMILY PROTEIN 1"/>
    <property type="match status" value="1"/>
</dbReference>
<name>A0A2G9XCL7_UNCKA</name>
<dbReference type="InterPro" id="IPR036265">
    <property type="entry name" value="HIT-like_sf"/>
</dbReference>
<dbReference type="InterPro" id="IPR001310">
    <property type="entry name" value="Histidine_triad_HIT"/>
</dbReference>
<accession>A0A2G9XCL7</accession>